<reference evidence="6 7" key="1">
    <citation type="journal article" date="2016" name="ISME J.">
        <title>Chasing the elusive Euryarchaeota class WSA2: genomes reveal a uniquely fastidious methyl-reducing methanogen.</title>
        <authorList>
            <person name="Nobu M.K."/>
            <person name="Narihiro T."/>
            <person name="Kuroda K."/>
            <person name="Mei R."/>
            <person name="Liu W.T."/>
        </authorList>
    </citation>
    <scope>NUCLEOTIDE SEQUENCE [LARGE SCALE GENOMIC DNA]</scope>
    <source>
        <strain evidence="3">B03fssc0709_Meth_Bin005</strain>
        <strain evidence="4">B15fssc0709_Meth_Bin003</strain>
        <strain evidence="5">BMIXfssc0709_Meth_Bin006</strain>
    </source>
</reference>
<evidence type="ECO:0000313" key="6">
    <source>
        <dbReference type="Proteomes" id="UP000091929"/>
    </source>
</evidence>
<dbReference type="InterPro" id="IPR003156">
    <property type="entry name" value="DHHA1_dom"/>
</dbReference>
<comment type="caution">
    <text evidence="4">The sequence shown here is derived from an EMBL/GenBank/DDBJ whole genome shotgun (WGS) entry which is preliminary data.</text>
</comment>
<accession>A0A150IWG6</accession>
<dbReference type="InterPro" id="IPR038763">
    <property type="entry name" value="DHH_sf"/>
</dbReference>
<dbReference type="EMBL" id="LNJC01000039">
    <property type="protein sequence ID" value="KYC49317.1"/>
    <property type="molecule type" value="Genomic_DNA"/>
</dbReference>
<evidence type="ECO:0000313" key="3">
    <source>
        <dbReference type="EMBL" id="KYC44628.1"/>
    </source>
</evidence>
<dbReference type="Pfam" id="PF02272">
    <property type="entry name" value="DHHA1"/>
    <property type="match status" value="1"/>
</dbReference>
<gene>
    <name evidence="3" type="ORF">APG10_01566</name>
    <name evidence="4" type="ORF">APG11_01607</name>
    <name evidence="5" type="ORF">APG12_01565</name>
</gene>
<dbReference type="EMBL" id="LNGF01000041">
    <property type="protein sequence ID" value="KYC46888.1"/>
    <property type="molecule type" value="Genomic_DNA"/>
</dbReference>
<feature type="domain" description="DDH" evidence="1">
    <location>
        <begin position="21"/>
        <end position="154"/>
    </location>
</feature>
<dbReference type="SUPFAM" id="SSF64182">
    <property type="entry name" value="DHH phosphoesterases"/>
    <property type="match status" value="1"/>
</dbReference>
<name>A0A150IPS0_9EURY</name>
<dbReference type="InterPro" id="IPR001667">
    <property type="entry name" value="DDH_dom"/>
</dbReference>
<dbReference type="PANTHER" id="PTHR47618:SF1">
    <property type="entry name" value="BIFUNCTIONAL OLIGORIBONUCLEASE AND PAP PHOSPHATASE NRNA"/>
    <property type="match status" value="1"/>
</dbReference>
<dbReference type="AlphaFoldDB" id="A0A150IPS0"/>
<dbReference type="Proteomes" id="UP000091929">
    <property type="component" value="Unassembled WGS sequence"/>
</dbReference>
<evidence type="ECO:0000313" key="5">
    <source>
        <dbReference type="EMBL" id="KYC49317.1"/>
    </source>
</evidence>
<dbReference type="Gene3D" id="3.10.310.30">
    <property type="match status" value="1"/>
</dbReference>
<accession>A0A150IIB9</accession>
<protein>
    <submittedName>
        <fullName evidence="4">Putative manganese-dependent inorganic pyrophosphatase</fullName>
    </submittedName>
</protein>
<accession>A0A150IPS0</accession>
<feature type="domain" description="DHHA1" evidence="2">
    <location>
        <begin position="253"/>
        <end position="327"/>
    </location>
</feature>
<sequence length="354" mass="38856">MLSNVEYTRLMEILLRQDQYIILLHQNADPDAIGSAIALKELLKSQGKNVMIGTETLNNLSKNLLSSLGEFIVTSPTDHKNLIILDTSTPVQLGSFESMVEKAEVVISIDHHETFDTNKFRGTKYTYFINKERTSTAEIIFDIMLKMRDEGLLNIENTNCDKIIRGILTGIVTDTGHLRFSDVNTLKTLIHIFKRGYHISDVDELLRVEDDISKKIAILKAHQRMKLYSVSDFIVATSNVSSCEALAAKAILSTGADVAFVGADNGSEVRISGRAKKAVIDRGINLAKIMSQVAPIIGGEGGGHKGAAGANGKTNMEEGLKKCIEFFVQDLGGQSNGESLEYTEEAEIQDCWGT</sequence>
<dbReference type="Gene3D" id="3.90.1640.10">
    <property type="entry name" value="inorganic pyrophosphatase (n-terminal core)"/>
    <property type="match status" value="1"/>
</dbReference>
<dbReference type="PANTHER" id="PTHR47618">
    <property type="entry name" value="BIFUNCTIONAL OLIGORIBONUCLEASE AND PAP PHOSPHATASE NRNA"/>
    <property type="match status" value="1"/>
</dbReference>
<proteinExistence type="predicted"/>
<dbReference type="GO" id="GO:0003676">
    <property type="term" value="F:nucleic acid binding"/>
    <property type="evidence" value="ECO:0007669"/>
    <property type="project" value="InterPro"/>
</dbReference>
<dbReference type="EMBL" id="LNGE01000051">
    <property type="protein sequence ID" value="KYC44628.1"/>
    <property type="molecule type" value="Genomic_DNA"/>
</dbReference>
<dbReference type="Proteomes" id="UP000092403">
    <property type="component" value="Unassembled WGS sequence"/>
</dbReference>
<evidence type="ECO:0000313" key="4">
    <source>
        <dbReference type="EMBL" id="KYC46888.1"/>
    </source>
</evidence>
<evidence type="ECO:0000313" key="7">
    <source>
        <dbReference type="Proteomes" id="UP000092401"/>
    </source>
</evidence>
<evidence type="ECO:0000259" key="1">
    <source>
        <dbReference type="Pfam" id="PF01368"/>
    </source>
</evidence>
<organism evidence="4 6">
    <name type="scientific">Candidatus Methanofastidiosum methylothiophilum</name>
    <dbReference type="NCBI Taxonomy" id="1705564"/>
    <lineage>
        <taxon>Archaea</taxon>
        <taxon>Methanobacteriati</taxon>
        <taxon>Methanobacteriota</taxon>
        <taxon>Stenosarchaea group</taxon>
        <taxon>Candidatus Methanofastidiosia</taxon>
        <taxon>Candidatus Methanofastidiosales</taxon>
        <taxon>Candidatus Methanofastidiosaceae</taxon>
        <taxon>Candidatus Methanofastidiosum</taxon>
    </lineage>
</organism>
<evidence type="ECO:0000259" key="2">
    <source>
        <dbReference type="Pfam" id="PF02272"/>
    </source>
</evidence>
<dbReference type="Pfam" id="PF01368">
    <property type="entry name" value="DHH"/>
    <property type="match status" value="1"/>
</dbReference>
<dbReference type="Proteomes" id="UP000092401">
    <property type="component" value="Unassembled WGS sequence"/>
</dbReference>
<dbReference type="InterPro" id="IPR051319">
    <property type="entry name" value="Oligoribo/pAp-PDE_c-di-AMP_PDE"/>
</dbReference>